<evidence type="ECO:0000256" key="7">
    <source>
        <dbReference type="SAM" id="Phobius"/>
    </source>
</evidence>
<keyword evidence="7" id="KW-0812">Transmembrane</keyword>
<dbReference type="SUPFAM" id="SSF53067">
    <property type="entry name" value="Actin-like ATPase domain"/>
    <property type="match status" value="2"/>
</dbReference>
<dbReference type="RefSeq" id="WP_379135361.1">
    <property type="nucleotide sequence ID" value="NZ_JBHTFU010000001.1"/>
</dbReference>
<organism evidence="8 9">
    <name type="scientific">Paractinoplanes durhamensis</name>
    <dbReference type="NCBI Taxonomy" id="113563"/>
    <lineage>
        <taxon>Bacteria</taxon>
        <taxon>Bacillati</taxon>
        <taxon>Actinomycetota</taxon>
        <taxon>Actinomycetes</taxon>
        <taxon>Micromonosporales</taxon>
        <taxon>Micromonosporaceae</taxon>
        <taxon>Paractinoplanes</taxon>
    </lineage>
</organism>
<evidence type="ECO:0000256" key="2">
    <source>
        <dbReference type="ARBA" id="ARBA00022741"/>
    </source>
</evidence>
<dbReference type="EMBL" id="BOML01000050">
    <property type="protein sequence ID" value="GIE04735.1"/>
    <property type="molecule type" value="Genomic_DNA"/>
</dbReference>
<dbReference type="Proteomes" id="UP000637628">
    <property type="component" value="Unassembled WGS sequence"/>
</dbReference>
<dbReference type="PANTHER" id="PTHR42749">
    <property type="entry name" value="CELL SHAPE-DETERMINING PROTEIN MREB"/>
    <property type="match status" value="1"/>
</dbReference>
<comment type="caution">
    <text evidence="8">The sequence shown here is derived from an EMBL/GenBank/DDBJ whole genome shotgun (WGS) entry which is preliminary data.</text>
</comment>
<keyword evidence="4" id="KW-0346">Stress response</keyword>
<keyword evidence="7" id="KW-1133">Transmembrane helix</keyword>
<dbReference type="InterPro" id="IPR018181">
    <property type="entry name" value="Heat_shock_70_CS"/>
</dbReference>
<dbReference type="PANTHER" id="PTHR42749:SF1">
    <property type="entry name" value="CELL SHAPE-DETERMINING PROTEIN MREB"/>
    <property type="match status" value="1"/>
</dbReference>
<protein>
    <recommendedName>
        <fullName evidence="10">Hsp70 family protein</fullName>
    </recommendedName>
</protein>
<dbReference type="PRINTS" id="PR00301">
    <property type="entry name" value="HEATSHOCK70"/>
</dbReference>
<feature type="region of interest" description="Disordered" evidence="6">
    <location>
        <begin position="417"/>
        <end position="474"/>
    </location>
</feature>
<feature type="compositionally biased region" description="Low complexity" evidence="6">
    <location>
        <begin position="424"/>
        <end position="456"/>
    </location>
</feature>
<keyword evidence="7" id="KW-0472">Membrane</keyword>
<keyword evidence="9" id="KW-1185">Reference proteome</keyword>
<name>A0ABQ3Z4K1_9ACTN</name>
<proteinExistence type="inferred from homology"/>
<reference evidence="8 9" key="1">
    <citation type="submission" date="2021-01" db="EMBL/GenBank/DDBJ databases">
        <title>Whole genome shotgun sequence of Actinoplanes durhamensis NBRC 14914.</title>
        <authorList>
            <person name="Komaki H."/>
            <person name="Tamura T."/>
        </authorList>
    </citation>
    <scope>NUCLEOTIDE SEQUENCE [LARGE SCALE GENOMIC DNA]</scope>
    <source>
        <strain evidence="8 9">NBRC 14914</strain>
    </source>
</reference>
<dbReference type="InterPro" id="IPR013126">
    <property type="entry name" value="Hsp_70_fam"/>
</dbReference>
<evidence type="ECO:0000256" key="5">
    <source>
        <dbReference type="ARBA" id="ARBA00023186"/>
    </source>
</evidence>
<dbReference type="Gene3D" id="3.30.420.40">
    <property type="match status" value="2"/>
</dbReference>
<dbReference type="Pfam" id="PF00012">
    <property type="entry name" value="HSP70"/>
    <property type="match status" value="1"/>
</dbReference>
<evidence type="ECO:0000256" key="6">
    <source>
        <dbReference type="SAM" id="MobiDB-lite"/>
    </source>
</evidence>
<evidence type="ECO:0000256" key="1">
    <source>
        <dbReference type="ARBA" id="ARBA00007381"/>
    </source>
</evidence>
<keyword evidence="3" id="KW-0067">ATP-binding</keyword>
<accession>A0ABQ3Z4K1</accession>
<evidence type="ECO:0000313" key="9">
    <source>
        <dbReference type="Proteomes" id="UP000637628"/>
    </source>
</evidence>
<keyword evidence="5" id="KW-0143">Chaperone</keyword>
<dbReference type="PROSITE" id="PS01036">
    <property type="entry name" value="HSP70_3"/>
    <property type="match status" value="1"/>
</dbReference>
<feature type="transmembrane region" description="Helical" evidence="7">
    <location>
        <begin position="393"/>
        <end position="415"/>
    </location>
</feature>
<dbReference type="InterPro" id="IPR043129">
    <property type="entry name" value="ATPase_NBD"/>
</dbReference>
<evidence type="ECO:0000256" key="4">
    <source>
        <dbReference type="ARBA" id="ARBA00023016"/>
    </source>
</evidence>
<evidence type="ECO:0000313" key="8">
    <source>
        <dbReference type="EMBL" id="GIE04735.1"/>
    </source>
</evidence>
<evidence type="ECO:0000256" key="3">
    <source>
        <dbReference type="ARBA" id="ARBA00022840"/>
    </source>
</evidence>
<sequence length="619" mass="65335">MAIDYGSSFTCAAISADGRVSEILEIDNSRYLPSVVCLDEDGHLVTGRDAAQEAAIHPGRAERQPKRALVAEAEIRLGDRDISTVEITAATLRRVAEEATRRFGRPAERVSLTHPAGWTVAETGRLAAAAALAGLPEPVFVPEPVAAAIHYTTGGAQVPVGAHIAVYDLGGGTFDTAVLRRTAGGFEICGPPGGDPGFGGADVSEALREVVGAQLRDEAAAEWDRLWSDTSVRGRQRRVSQLDYLTQAKESLSARTTVTVPVHAADAQVRITRAELETAIEERLRPTVDELIRTIEAAGRTVEDIAAIYLTGGSSRIPLVSSLIAERTGKLPVAEGDPKAVVCLGALASIMAAPSPARLTRIPVELMEESPPIEQAPPVEPLPRPGWQSRPRVVIVAAAVVALVVAATATAYAAIAGSDDNGSTTATITTPPVITTTRSPEPGPSSRPGRLIVIPTSSPPTTRPTTPSARDVLSPAQQDLYDKLDLSDLRGSTCEEYVSRAAGAEASVQCSGKPAMGRKIAVIQFSSTSAMTAYFDGLGTQVDGDGQGDCLEGGEYLGYWNHNGERAGPMVCWTGLLEGENYFKIAWGFDDKLIAALLLDESASVAADWWRQHSTVVDP</sequence>
<evidence type="ECO:0008006" key="10">
    <source>
        <dbReference type="Google" id="ProtNLM"/>
    </source>
</evidence>
<dbReference type="Gene3D" id="3.90.640.10">
    <property type="entry name" value="Actin, Chain A, domain 4"/>
    <property type="match status" value="1"/>
</dbReference>
<gene>
    <name evidence="8" type="ORF">Adu01nite_60850</name>
</gene>
<comment type="similarity">
    <text evidence="1">Belongs to the heat shock protein 70 family.</text>
</comment>
<keyword evidence="2" id="KW-0547">Nucleotide-binding</keyword>